<dbReference type="GO" id="GO:0003676">
    <property type="term" value="F:nucleic acid binding"/>
    <property type="evidence" value="ECO:0007669"/>
    <property type="project" value="InterPro"/>
</dbReference>
<evidence type="ECO:0000313" key="4">
    <source>
        <dbReference type="EMBL" id="AHG64250.1"/>
    </source>
</evidence>
<protein>
    <submittedName>
        <fullName evidence="4">Putative methyltransferase</fullName>
    </submittedName>
</protein>
<dbReference type="RefSeq" id="WP_025372889.1">
    <property type="nucleotide sequence ID" value="NZ_CP003915.1"/>
</dbReference>
<keyword evidence="1 4" id="KW-0489">Methyltransferase</keyword>
<accession>W0PGH6</accession>
<reference evidence="4 5" key="1">
    <citation type="journal article" date="2014" name="Microbiology">
        <title>Unravelling the complete genome sequence of Advenella mimigardefordensis strain DPN7T and novel insights in the catabolism of the xenobiotic polythioester precursor 3,3'-dithiodipropionate.</title>
        <authorList>
            <person name="Wubbeler J.H."/>
            <person name="Hiessl S."/>
            <person name="Schuldes J."/>
            <person name="Thurmer A."/>
            <person name="Daniel R."/>
            <person name="Steinbuchel A."/>
        </authorList>
    </citation>
    <scope>NUCLEOTIDE SEQUENCE [LARGE SCALE GENOMIC DNA]</scope>
    <source>
        <strain evidence="5">DSM 17166 / LMG 22922 / DPN7</strain>
    </source>
</reference>
<dbReference type="EMBL" id="CP003915">
    <property type="protein sequence ID" value="AHG64250.1"/>
    <property type="molecule type" value="Genomic_DNA"/>
</dbReference>
<sequence length="388" mass="42833">MNTEQTTGGAPAWCEQLPEGEPAAVWHSEAGFAAPAAIEYADDTIRADQALKKMRNAIGLLWRGDFQNGRQLLQALGRRLDRKTKTARLSADEPLAARFHRYRMQQAQRARLLGLVLIRIESDNSIALRRAPDWEQALLQVYGPAHPPMLVSLRELLGVVGAYEWRRKGVPIANCDFRIHPHYGVFSPSRAEYLTLVMQAALPEKCHSAFDIGTGTGVLSILLAKRGIAQIVATDSSPLAVACAQENVDRLQLGAQISVQQRPFFPEGRADLLVCNPPWLPGKVTSSLDAAVYDPNEQMLQGYLQNARQHLSPGGQIWLIMSDLAQLLGLRAPNAMARHFSNNGLRVMAVYETKPTHARASDSSDPLHEARARETTSLWCLAPIDTEN</sequence>
<dbReference type="GO" id="GO:0032259">
    <property type="term" value="P:methylation"/>
    <property type="evidence" value="ECO:0007669"/>
    <property type="project" value="UniProtKB-KW"/>
</dbReference>
<dbReference type="AlphaFoldDB" id="W0PGH6"/>
<dbReference type="GO" id="GO:0036009">
    <property type="term" value="F:protein-glutamine N-methyltransferase activity"/>
    <property type="evidence" value="ECO:0007669"/>
    <property type="project" value="TreeGrafter"/>
</dbReference>
<dbReference type="PROSITE" id="PS00092">
    <property type="entry name" value="N6_MTASE"/>
    <property type="match status" value="1"/>
</dbReference>
<dbReference type="eggNOG" id="COG2890">
    <property type="taxonomic scope" value="Bacteria"/>
</dbReference>
<dbReference type="Gene3D" id="3.40.50.150">
    <property type="entry name" value="Vaccinia Virus protein VP39"/>
    <property type="match status" value="1"/>
</dbReference>
<dbReference type="Pfam" id="PF05175">
    <property type="entry name" value="MTS"/>
    <property type="match status" value="1"/>
</dbReference>
<dbReference type="HOGENOM" id="CLU_046655_1_0_4"/>
<keyword evidence="4" id="KW-0808">Transferase</keyword>
<gene>
    <name evidence="4" type="ORF">MIM_c21710</name>
</gene>
<dbReference type="PATRIC" id="fig|1247726.3.peg.2391"/>
<evidence type="ECO:0000256" key="2">
    <source>
        <dbReference type="ARBA" id="ARBA00022691"/>
    </source>
</evidence>
<dbReference type="CDD" id="cd02440">
    <property type="entry name" value="AdoMet_MTases"/>
    <property type="match status" value="1"/>
</dbReference>
<dbReference type="OrthoDB" id="267914at2"/>
<dbReference type="InterPro" id="IPR002052">
    <property type="entry name" value="DNA_methylase_N6_adenine_CS"/>
</dbReference>
<dbReference type="InterPro" id="IPR007848">
    <property type="entry name" value="Small_mtfrase_dom"/>
</dbReference>
<name>W0PGH6_ADVMD</name>
<dbReference type="PANTHER" id="PTHR18895:SF74">
    <property type="entry name" value="MTRF1L RELEASE FACTOR GLUTAMINE METHYLTRANSFERASE"/>
    <property type="match status" value="1"/>
</dbReference>
<keyword evidence="5" id="KW-1185">Reference proteome</keyword>
<dbReference type="SUPFAM" id="SSF53335">
    <property type="entry name" value="S-adenosyl-L-methionine-dependent methyltransferases"/>
    <property type="match status" value="1"/>
</dbReference>
<organism evidence="4 5">
    <name type="scientific">Advenella mimigardefordensis (strain DSM 17166 / LMG 22922 / DPN7)</name>
    <dbReference type="NCBI Taxonomy" id="1247726"/>
    <lineage>
        <taxon>Bacteria</taxon>
        <taxon>Pseudomonadati</taxon>
        <taxon>Pseudomonadota</taxon>
        <taxon>Betaproteobacteria</taxon>
        <taxon>Burkholderiales</taxon>
        <taxon>Alcaligenaceae</taxon>
    </lineage>
</organism>
<proteinExistence type="predicted"/>
<evidence type="ECO:0000256" key="1">
    <source>
        <dbReference type="ARBA" id="ARBA00022603"/>
    </source>
</evidence>
<evidence type="ECO:0000313" key="5">
    <source>
        <dbReference type="Proteomes" id="UP000019095"/>
    </source>
</evidence>
<keyword evidence="2" id="KW-0949">S-adenosyl-L-methionine</keyword>
<dbReference type="InterPro" id="IPR050320">
    <property type="entry name" value="N5-glutamine_MTase"/>
</dbReference>
<dbReference type="STRING" id="1247726.MIM_c21710"/>
<evidence type="ECO:0000259" key="3">
    <source>
        <dbReference type="Pfam" id="PF05175"/>
    </source>
</evidence>
<dbReference type="PANTHER" id="PTHR18895">
    <property type="entry name" value="HEMK METHYLTRANSFERASE"/>
    <property type="match status" value="1"/>
</dbReference>
<feature type="domain" description="Methyltransferase small" evidence="3">
    <location>
        <begin position="177"/>
        <end position="341"/>
    </location>
</feature>
<dbReference type="InterPro" id="IPR029063">
    <property type="entry name" value="SAM-dependent_MTases_sf"/>
</dbReference>
<dbReference type="Proteomes" id="UP000019095">
    <property type="component" value="Chromosome"/>
</dbReference>
<dbReference type="KEGG" id="amim:MIM_c21710"/>